<dbReference type="SUPFAM" id="SSF48008">
    <property type="entry name" value="GntR ligand-binding domain-like"/>
    <property type="match status" value="1"/>
</dbReference>
<dbReference type="PANTHER" id="PTHR43537:SF5">
    <property type="entry name" value="UXU OPERON TRANSCRIPTIONAL REGULATOR"/>
    <property type="match status" value="1"/>
</dbReference>
<dbReference type="CDD" id="cd07377">
    <property type="entry name" value="WHTH_GntR"/>
    <property type="match status" value="1"/>
</dbReference>
<dbReference type="PROSITE" id="PS50949">
    <property type="entry name" value="HTH_GNTR"/>
    <property type="match status" value="1"/>
</dbReference>
<dbReference type="InterPro" id="IPR036390">
    <property type="entry name" value="WH_DNA-bd_sf"/>
</dbReference>
<feature type="compositionally biased region" description="Polar residues" evidence="4">
    <location>
        <begin position="1"/>
        <end position="13"/>
    </location>
</feature>
<accession>A0A2P7ALI1</accession>
<dbReference type="InterPro" id="IPR008920">
    <property type="entry name" value="TF_FadR/GntR_C"/>
</dbReference>
<dbReference type="Gene3D" id="1.20.120.530">
    <property type="entry name" value="GntR ligand-binding domain-like"/>
    <property type="match status" value="1"/>
</dbReference>
<evidence type="ECO:0000256" key="2">
    <source>
        <dbReference type="ARBA" id="ARBA00023125"/>
    </source>
</evidence>
<feature type="region of interest" description="Disordered" evidence="4">
    <location>
        <begin position="1"/>
        <end position="37"/>
    </location>
</feature>
<name>A0A2P7ALI1_9HYPH</name>
<keyword evidence="1" id="KW-0805">Transcription regulation</keyword>
<evidence type="ECO:0000256" key="4">
    <source>
        <dbReference type="SAM" id="MobiDB-lite"/>
    </source>
</evidence>
<organism evidence="6 7">
    <name type="scientific">Phyllobacterium endophyticum</name>
    <dbReference type="NCBI Taxonomy" id="1149773"/>
    <lineage>
        <taxon>Bacteria</taxon>
        <taxon>Pseudomonadati</taxon>
        <taxon>Pseudomonadota</taxon>
        <taxon>Alphaproteobacteria</taxon>
        <taxon>Hyphomicrobiales</taxon>
        <taxon>Phyllobacteriaceae</taxon>
        <taxon>Phyllobacterium</taxon>
    </lineage>
</organism>
<feature type="domain" description="HTH gntR-type" evidence="5">
    <location>
        <begin position="34"/>
        <end position="102"/>
    </location>
</feature>
<keyword evidence="7" id="KW-1185">Reference proteome</keyword>
<feature type="compositionally biased region" description="Basic and acidic residues" evidence="4">
    <location>
        <begin position="20"/>
        <end position="37"/>
    </location>
</feature>
<evidence type="ECO:0000259" key="5">
    <source>
        <dbReference type="PROSITE" id="PS50949"/>
    </source>
</evidence>
<evidence type="ECO:0000256" key="3">
    <source>
        <dbReference type="ARBA" id="ARBA00023163"/>
    </source>
</evidence>
<dbReference type="SMART" id="SM00895">
    <property type="entry name" value="FCD"/>
    <property type="match status" value="1"/>
</dbReference>
<dbReference type="Proteomes" id="UP000241158">
    <property type="component" value="Unassembled WGS sequence"/>
</dbReference>
<dbReference type="InterPro" id="IPR000524">
    <property type="entry name" value="Tscrpt_reg_HTH_GntR"/>
</dbReference>
<keyword evidence="3" id="KW-0804">Transcription</keyword>
<dbReference type="PANTHER" id="PTHR43537">
    <property type="entry name" value="TRANSCRIPTIONAL REGULATOR, GNTR FAMILY"/>
    <property type="match status" value="1"/>
</dbReference>
<dbReference type="SMART" id="SM00345">
    <property type="entry name" value="HTH_GNTR"/>
    <property type="match status" value="1"/>
</dbReference>
<keyword evidence="2" id="KW-0238">DNA-binding</keyword>
<dbReference type="OrthoDB" id="7173258at2"/>
<dbReference type="PRINTS" id="PR00035">
    <property type="entry name" value="HTHGNTR"/>
</dbReference>
<comment type="caution">
    <text evidence="6">The sequence shown here is derived from an EMBL/GenBank/DDBJ whole genome shotgun (WGS) entry which is preliminary data.</text>
</comment>
<dbReference type="AlphaFoldDB" id="A0A2P7ALI1"/>
<dbReference type="SUPFAM" id="SSF46785">
    <property type="entry name" value="Winged helix' DNA-binding domain"/>
    <property type="match status" value="1"/>
</dbReference>
<sequence>MDGFSVRSSSVQKSAGGHMPRHEQTPPEQMRARDRLHSSVAGSLEAQIMSGRLSIGERLPSEGEIARAFGVSTRSVREAIQILETKGLVRRRHGERTIVVRDDVSEYLGTLAITVRQLFSTDPQYLIQLMVVRRMIETEVVGLLTAKETPANTEVEAALDAMRVARDKGDFIGFTEADAAFHLALVHSTDNEILSVFYDNLYGLITEVIRVTSRVPSKSLAAAYAEHADIFAMIQNRDEKGAKELMRAQIDNSAAYLRVAIENAKNKDNENA</sequence>
<evidence type="ECO:0000256" key="1">
    <source>
        <dbReference type="ARBA" id="ARBA00023015"/>
    </source>
</evidence>
<dbReference type="EMBL" id="PGGN01000006">
    <property type="protein sequence ID" value="PSH55078.1"/>
    <property type="molecule type" value="Genomic_DNA"/>
</dbReference>
<protein>
    <recommendedName>
        <fullName evidence="5">HTH gntR-type domain-containing protein</fullName>
    </recommendedName>
</protein>
<evidence type="ECO:0000313" key="6">
    <source>
        <dbReference type="EMBL" id="PSH55078.1"/>
    </source>
</evidence>
<proteinExistence type="predicted"/>
<reference evidence="7" key="1">
    <citation type="submission" date="2017-11" db="EMBL/GenBank/DDBJ databases">
        <authorList>
            <person name="Kuznetsova I."/>
            <person name="Sazanova A."/>
            <person name="Chirak E."/>
            <person name="Safronova V."/>
            <person name="Willems A."/>
        </authorList>
    </citation>
    <scope>NUCLEOTIDE SEQUENCE [LARGE SCALE GENOMIC DNA]</scope>
    <source>
        <strain evidence="7">PEPV15</strain>
    </source>
</reference>
<gene>
    <name evidence="6" type="ORF">CU100_23600</name>
</gene>
<dbReference type="InterPro" id="IPR011711">
    <property type="entry name" value="GntR_C"/>
</dbReference>
<dbReference type="Pfam" id="PF07729">
    <property type="entry name" value="FCD"/>
    <property type="match status" value="1"/>
</dbReference>
<evidence type="ECO:0000313" key="7">
    <source>
        <dbReference type="Proteomes" id="UP000241158"/>
    </source>
</evidence>
<dbReference type="GO" id="GO:0003677">
    <property type="term" value="F:DNA binding"/>
    <property type="evidence" value="ECO:0007669"/>
    <property type="project" value="UniProtKB-KW"/>
</dbReference>
<dbReference type="Gene3D" id="1.10.10.10">
    <property type="entry name" value="Winged helix-like DNA-binding domain superfamily/Winged helix DNA-binding domain"/>
    <property type="match status" value="1"/>
</dbReference>
<dbReference type="Pfam" id="PF00392">
    <property type="entry name" value="GntR"/>
    <property type="match status" value="1"/>
</dbReference>
<dbReference type="InterPro" id="IPR036388">
    <property type="entry name" value="WH-like_DNA-bd_sf"/>
</dbReference>
<dbReference type="GO" id="GO:0003700">
    <property type="term" value="F:DNA-binding transcription factor activity"/>
    <property type="evidence" value="ECO:0007669"/>
    <property type="project" value="InterPro"/>
</dbReference>